<evidence type="ECO:0000256" key="1">
    <source>
        <dbReference type="SAM" id="MobiDB-lite"/>
    </source>
</evidence>
<accession>A0A9P4LYU2</accession>
<keyword evidence="4" id="KW-1185">Reference proteome</keyword>
<feature type="non-terminal residue" evidence="3">
    <location>
        <position position="1"/>
    </location>
</feature>
<evidence type="ECO:0000313" key="4">
    <source>
        <dbReference type="Proteomes" id="UP000799776"/>
    </source>
</evidence>
<dbReference type="InterPro" id="IPR013665">
    <property type="entry name" value="Sfi1_dom"/>
</dbReference>
<dbReference type="Proteomes" id="UP000799776">
    <property type="component" value="Unassembled WGS sequence"/>
</dbReference>
<dbReference type="AlphaFoldDB" id="A0A9P4LYU2"/>
<feature type="non-terminal residue" evidence="3">
    <location>
        <position position="913"/>
    </location>
</feature>
<dbReference type="Pfam" id="PF08457">
    <property type="entry name" value="Sfi1"/>
    <property type="match status" value="1"/>
</dbReference>
<reference evidence="3" key="1">
    <citation type="journal article" date="2020" name="Stud. Mycol.">
        <title>101 Dothideomycetes genomes: a test case for predicting lifestyles and emergence of pathogens.</title>
        <authorList>
            <person name="Haridas S."/>
            <person name="Albert R."/>
            <person name="Binder M."/>
            <person name="Bloem J."/>
            <person name="Labutti K."/>
            <person name="Salamov A."/>
            <person name="Andreopoulos B."/>
            <person name="Baker S."/>
            <person name="Barry K."/>
            <person name="Bills G."/>
            <person name="Bluhm B."/>
            <person name="Cannon C."/>
            <person name="Castanera R."/>
            <person name="Culley D."/>
            <person name="Daum C."/>
            <person name="Ezra D."/>
            <person name="Gonzalez J."/>
            <person name="Henrissat B."/>
            <person name="Kuo A."/>
            <person name="Liang C."/>
            <person name="Lipzen A."/>
            <person name="Lutzoni F."/>
            <person name="Magnuson J."/>
            <person name="Mondo S."/>
            <person name="Nolan M."/>
            <person name="Ohm R."/>
            <person name="Pangilinan J."/>
            <person name="Park H.-J."/>
            <person name="Ramirez L."/>
            <person name="Alfaro M."/>
            <person name="Sun H."/>
            <person name="Tritt A."/>
            <person name="Yoshinaga Y."/>
            <person name="Zwiers L.-H."/>
            <person name="Turgeon B."/>
            <person name="Goodwin S."/>
            <person name="Spatafora J."/>
            <person name="Crous P."/>
            <person name="Grigoriev I."/>
        </authorList>
    </citation>
    <scope>NUCLEOTIDE SEQUENCE</scope>
    <source>
        <strain evidence="3">CBS 121410</strain>
    </source>
</reference>
<feature type="region of interest" description="Disordered" evidence="1">
    <location>
        <begin position="99"/>
        <end position="265"/>
    </location>
</feature>
<proteinExistence type="predicted"/>
<gene>
    <name evidence="3" type="ORF">K490DRAFT_4539</name>
</gene>
<comment type="caution">
    <text evidence="3">The sequence shown here is derived from an EMBL/GenBank/DDBJ whole genome shotgun (WGS) entry which is preliminary data.</text>
</comment>
<evidence type="ECO:0000259" key="2">
    <source>
        <dbReference type="Pfam" id="PF08457"/>
    </source>
</evidence>
<name>A0A9P4LYU2_9PEZI</name>
<organism evidence="3 4">
    <name type="scientific">Saccharata proteae CBS 121410</name>
    <dbReference type="NCBI Taxonomy" id="1314787"/>
    <lineage>
        <taxon>Eukaryota</taxon>
        <taxon>Fungi</taxon>
        <taxon>Dikarya</taxon>
        <taxon>Ascomycota</taxon>
        <taxon>Pezizomycotina</taxon>
        <taxon>Dothideomycetes</taxon>
        <taxon>Dothideomycetes incertae sedis</taxon>
        <taxon>Botryosphaeriales</taxon>
        <taxon>Saccharataceae</taxon>
        <taxon>Saccharata</taxon>
    </lineage>
</organism>
<feature type="domain" description="Sfi1 spindle body" evidence="2">
    <location>
        <begin position="340"/>
        <end position="908"/>
    </location>
</feature>
<feature type="compositionally biased region" description="Basic and acidic residues" evidence="1">
    <location>
        <begin position="132"/>
        <end position="146"/>
    </location>
</feature>
<protein>
    <submittedName>
        <fullName evidence="3">Sfi1-domain-containing protein</fullName>
    </submittedName>
</protein>
<feature type="compositionally biased region" description="Polar residues" evidence="1">
    <location>
        <begin position="107"/>
        <end position="117"/>
    </location>
</feature>
<sequence>DVEILYEIVTAATTLDGPPFRALFEAYDNILESKGIDKDHDQIYFRFLLHMGEDHTHDRDGMAGLYPRFTNLLDRMGIQIEVVEGGEGVEEVTRHFDDLDINGEGQGPSQSTPSSLQKPPRKPPRRASFSSVHEKTLEPTWKDAPEHTNAAGPSGLFGLPQRSSSQMSNPGYRRARSRDARPAYHSGLPHRGRLNSRTRLTQLHSDKRGRPRSVSSNGSIKITGALDDNARRVPYHSSREDPDSFGSWKSRRSSMPGPDSEPEHYVPPEMLYRPSDTQMISDADVFLESRTRLRTRHALHQWHDQALALAQHHAQMEEAASALDRRKLIDAALEMMSVKLNEQRQARETERFFEHLGRRADKARDLFLLTKAFTHWANCASDEKIRTSVARRHILRFKYFNAWQEVTAVQELKVRQARLRKFVGVWRRRTSEVQNRQNLALSFRSESLIKHAYQSSYWEFMERRATKWDMGRLKKKHFPLMVDALLKIYNQDAGAEEHYERQLQQKNFSALLTRTRAARTHDTAANEFRKRTLLLKGLTSICHTARLMTPFTQVARIVDGHLLQRVIAVWRQRTEQSRQATRIDRQRILRNGFTAWNDKLRIEALAQRIDDRILTETLYKWSLASRAALLTRLRNSDKKRKLFHTWVVKAEEQRSQKANAEQRFYAAQEARLKRTMLQRLHETVQVQKQRQELALGLHEPRLVERTLHKWIERHNHVARLEKWGSNAEFYTVCTHTLKRWKESTQHSQRLRRREAYAAVRRSVKMSLARRAFDTWQNKAVTYEIMGRQAQELRENLILSTTTDALQRWQESARSVVERQTQAEEVRRRNLLSRTLRLWSGKSKKTSRDDERAKALLAEHTAAEASVCFKRLNWRLFQVQRQQESGVALAGRNFEKHVKSMLRHWADQASALRD</sequence>
<evidence type="ECO:0000313" key="3">
    <source>
        <dbReference type="EMBL" id="KAF2091946.1"/>
    </source>
</evidence>
<dbReference type="EMBL" id="ML978711">
    <property type="protein sequence ID" value="KAF2091946.1"/>
    <property type="molecule type" value="Genomic_DNA"/>
</dbReference>
<dbReference type="OrthoDB" id="5215300at2759"/>